<evidence type="ECO:0000259" key="3">
    <source>
        <dbReference type="Pfam" id="PF17289"/>
    </source>
</evidence>
<feature type="compositionally biased region" description="Basic and acidic residues" evidence="2">
    <location>
        <begin position="233"/>
        <end position="245"/>
    </location>
</feature>
<dbReference type="Gene3D" id="3.30.420.240">
    <property type="match status" value="1"/>
</dbReference>
<dbReference type="AlphaFoldDB" id="A0A2T0YIX0"/>
<keyword evidence="5" id="KW-1185">Reference proteome</keyword>
<dbReference type="InterPro" id="IPR027417">
    <property type="entry name" value="P-loop_NTPase"/>
</dbReference>
<accession>A0A2T0YIX0</accession>
<name>A0A2T0YIX0_9MICC</name>
<dbReference type="Proteomes" id="UP000238217">
    <property type="component" value="Unassembled WGS sequence"/>
</dbReference>
<evidence type="ECO:0000313" key="5">
    <source>
        <dbReference type="Proteomes" id="UP000238217"/>
    </source>
</evidence>
<comment type="caution">
    <text evidence="4">The sequence shown here is derived from an EMBL/GenBank/DDBJ whole genome shotgun (WGS) entry which is preliminary data.</text>
</comment>
<organism evidence="4 5">
    <name type="scientific">Nesterenkonia sandarakina</name>
    <dbReference type="NCBI Taxonomy" id="272918"/>
    <lineage>
        <taxon>Bacteria</taxon>
        <taxon>Bacillati</taxon>
        <taxon>Actinomycetota</taxon>
        <taxon>Actinomycetes</taxon>
        <taxon>Micrococcales</taxon>
        <taxon>Micrococcaceae</taxon>
        <taxon>Nesterenkonia</taxon>
    </lineage>
</organism>
<dbReference type="RefSeq" id="WP_106123080.1">
    <property type="nucleotide sequence ID" value="NZ_PVTY01000009.1"/>
</dbReference>
<dbReference type="Pfam" id="PF03237">
    <property type="entry name" value="Terminase_6N"/>
    <property type="match status" value="1"/>
</dbReference>
<feature type="domain" description="Terminase large subunit gp17-like C-terminal" evidence="3">
    <location>
        <begin position="331"/>
        <end position="474"/>
    </location>
</feature>
<evidence type="ECO:0000313" key="4">
    <source>
        <dbReference type="EMBL" id="PRZ15156.1"/>
    </source>
</evidence>
<dbReference type="NCBIfam" id="TIGR01630">
    <property type="entry name" value="psiM2_ORF9"/>
    <property type="match status" value="1"/>
</dbReference>
<dbReference type="Pfam" id="PF17289">
    <property type="entry name" value="Terminase_6C"/>
    <property type="match status" value="1"/>
</dbReference>
<dbReference type="OrthoDB" id="4519042at2"/>
<proteinExistence type="predicted"/>
<dbReference type="EMBL" id="PVTY01000009">
    <property type="protein sequence ID" value="PRZ15156.1"/>
    <property type="molecule type" value="Genomic_DNA"/>
</dbReference>
<dbReference type="InterPro" id="IPR006517">
    <property type="entry name" value="Phage_terminase_lsu-like_C"/>
</dbReference>
<dbReference type="Gene3D" id="3.40.50.300">
    <property type="entry name" value="P-loop containing nucleotide triphosphate hydrolases"/>
    <property type="match status" value="1"/>
</dbReference>
<evidence type="ECO:0000256" key="1">
    <source>
        <dbReference type="ARBA" id="ARBA00022612"/>
    </source>
</evidence>
<sequence length="503" mass="56557">MATYDLATLFDRVATHFEPPTQKWDSPADMADALDPKHRRVPAIDYINDRLVEAYSTPDSRMVLSVPPQSGKSQLAARRFALWALTQNPNCRIAIASYEMGVARRWGRTIRDDIRQNADQLGNLRVRDDVSSQSEWLLSGYDGGVYSVGVGGALTGRPVDLMIIDDPVKDAEQAASDTYQERLWDWWQTTAQTRLSPGAPVVVIQTRWHQMDLAGRLLSEHPDEWSFTNLPAKADHRPERGETDPLGRQPGEYLRIPSGRSQAQWEQRERNTSARTWAALYQGHPSPDEGGVFPRTDDWARYSEPMWTEKPNGSRHLPGVGERADHELIQSWDLTFKDTKGSDYVVGQVWLRIGRTAYLIDQVRARMNFTATQQAIKDMHHRYPQAYAILIEDKANGPAIINALQKEVPGIIPVEPQGSKYARANAIAPYVMSGNVVIPESQLLPGAADLLEEALNFPNSGHDDTVDALSQAIKALLQDNLEDDRLGEIIEPDEYDEPPISYW</sequence>
<gene>
    <name evidence="4" type="ORF">BCL67_10977</name>
</gene>
<keyword evidence="1" id="KW-1188">Viral release from host cell</keyword>
<reference evidence="4 5" key="1">
    <citation type="submission" date="2018-03" db="EMBL/GenBank/DDBJ databases">
        <title>Comparative analysis of microorganisms from saline springs in Andes Mountain Range, Colombia.</title>
        <authorList>
            <person name="Rubin E."/>
        </authorList>
    </citation>
    <scope>NUCLEOTIDE SEQUENCE [LARGE SCALE GENOMIC DNA]</scope>
    <source>
        <strain evidence="4 5">CG 35</strain>
    </source>
</reference>
<feature type="region of interest" description="Disordered" evidence="2">
    <location>
        <begin position="229"/>
        <end position="269"/>
    </location>
</feature>
<evidence type="ECO:0000256" key="2">
    <source>
        <dbReference type="SAM" id="MobiDB-lite"/>
    </source>
</evidence>
<protein>
    <submittedName>
        <fullName evidence="4">Putative phage terminase large subunit-like protein</fullName>
    </submittedName>
</protein>
<dbReference type="InterPro" id="IPR035421">
    <property type="entry name" value="Terminase_6C"/>
</dbReference>